<proteinExistence type="predicted"/>
<name>H5Y5X0_9FIRM</name>
<evidence type="ECO:0000313" key="1">
    <source>
        <dbReference type="EMBL" id="EHQ90909.1"/>
    </source>
</evidence>
<dbReference type="HOGENOM" id="CLU_2878598_0_0_9"/>
<dbReference type="EMBL" id="CM001441">
    <property type="protein sequence ID" value="EHQ90909.1"/>
    <property type="molecule type" value="Genomic_DNA"/>
</dbReference>
<sequence>MELFRNVFDTSFKIHYKFLGYHRVPFYLVIDIVVMHAKIVSAYDFEACMEGLAPAKVSNATLP</sequence>
<reference evidence="1 2" key="1">
    <citation type="submission" date="2011-11" db="EMBL/GenBank/DDBJ databases">
        <title>The Noncontiguous Finished genome of Desulfosporosinus youngiae DSM 17734.</title>
        <authorList>
            <consortium name="US DOE Joint Genome Institute (JGI-PGF)"/>
            <person name="Lucas S."/>
            <person name="Han J."/>
            <person name="Lapidus A."/>
            <person name="Cheng J.-F."/>
            <person name="Goodwin L."/>
            <person name="Pitluck S."/>
            <person name="Peters L."/>
            <person name="Ovchinnikova G."/>
            <person name="Lu M."/>
            <person name="Land M.L."/>
            <person name="Hauser L."/>
            <person name="Pester M."/>
            <person name="Spring S."/>
            <person name="Ollivier B."/>
            <person name="Rattei T."/>
            <person name="Klenk H.-P."/>
            <person name="Wagner M."/>
            <person name="Loy A."/>
            <person name="Woyke T.J."/>
        </authorList>
    </citation>
    <scope>NUCLEOTIDE SEQUENCE [LARGE SCALE GENOMIC DNA]</scope>
    <source>
        <strain evidence="1 2">DSM 17734</strain>
    </source>
</reference>
<dbReference type="STRING" id="768710.DesyoDRAFT_3936"/>
<evidence type="ECO:0000313" key="2">
    <source>
        <dbReference type="Proteomes" id="UP000005104"/>
    </source>
</evidence>
<dbReference type="AlphaFoldDB" id="H5Y5X0"/>
<accession>H5Y5X0</accession>
<keyword evidence="2" id="KW-1185">Reference proteome</keyword>
<dbReference type="Proteomes" id="UP000005104">
    <property type="component" value="Chromosome"/>
</dbReference>
<gene>
    <name evidence="1" type="ORF">DesyoDRAFT_3936</name>
</gene>
<protein>
    <submittedName>
        <fullName evidence="1">Uncharacterized protein</fullName>
    </submittedName>
</protein>
<organism evidence="1 2">
    <name type="scientific">Desulfosporosinus youngiae DSM 17734</name>
    <dbReference type="NCBI Taxonomy" id="768710"/>
    <lineage>
        <taxon>Bacteria</taxon>
        <taxon>Bacillati</taxon>
        <taxon>Bacillota</taxon>
        <taxon>Clostridia</taxon>
        <taxon>Eubacteriales</taxon>
        <taxon>Desulfitobacteriaceae</taxon>
        <taxon>Desulfosporosinus</taxon>
    </lineage>
</organism>